<keyword evidence="3" id="KW-1185">Reference proteome</keyword>
<reference evidence="3" key="1">
    <citation type="journal article" date="2019" name="Int. J. Syst. Evol. Microbiol.">
        <title>The Global Catalogue of Microorganisms (GCM) 10K type strain sequencing project: providing services to taxonomists for standard genome sequencing and annotation.</title>
        <authorList>
            <consortium name="The Broad Institute Genomics Platform"/>
            <consortium name="The Broad Institute Genome Sequencing Center for Infectious Disease"/>
            <person name="Wu L."/>
            <person name="Ma J."/>
        </authorList>
    </citation>
    <scope>NUCLEOTIDE SEQUENCE [LARGE SCALE GENOMIC DNA]</scope>
    <source>
        <strain evidence="3">KCTC 23298</strain>
    </source>
</reference>
<comment type="caution">
    <text evidence="2">The sequence shown here is derived from an EMBL/GenBank/DDBJ whole genome shotgun (WGS) entry which is preliminary data.</text>
</comment>
<dbReference type="Gene3D" id="3.40.50.300">
    <property type="entry name" value="P-loop containing nucleotide triphosphate hydrolases"/>
    <property type="match status" value="1"/>
</dbReference>
<name>A0ABQ3FUJ3_9RHOB</name>
<dbReference type="SUPFAM" id="SSF52540">
    <property type="entry name" value="P-loop containing nucleoside triphosphate hydrolases"/>
    <property type="match status" value="1"/>
</dbReference>
<dbReference type="Proteomes" id="UP000658305">
    <property type="component" value="Unassembled WGS sequence"/>
</dbReference>
<accession>A0ABQ3FUJ3</accession>
<evidence type="ECO:0000313" key="2">
    <source>
        <dbReference type="EMBL" id="GHC41411.1"/>
    </source>
</evidence>
<protein>
    <recommendedName>
        <fullName evidence="1">NACHT domain-containing protein</fullName>
    </recommendedName>
</protein>
<gene>
    <name evidence="2" type="ORF">GCM10007291_49170</name>
</gene>
<sequence>MVPGADVVTGFLTSVVYDGLKRPVRAFSDMRKVRRAMTASVARAEPSAEGSDVVIRAAFDDLTKYVGHELGSYTNEMQNFLYELMRSSIPDSIKQLVMIGRDPAPLFMPFKRLLDTYSMEGVDADKLFKLLTAAIKARFSTSLGPQSIIDVVNKRGDEVLSRLEAIINSANNLDKSEIFTAQEVFETRLKVARHIEVQNKTLTVETTQGARKVPIKKLVVPARMEEVHSKSDAVMPHRDAHRDSGQPVPFLSFRRTFFNAVILGDPGGGKTTLTQLLCYDLANQIILEAAAPKAKHFDVSDLKIPLRIVLRAFEKRVRSNPSYNFLDYIVDELRIIFANDDRKCAAFVGFLLNVGQAVIIFDGLDEILNVGMRREIAAKIEEFSLVHPNCPALATSRIVGYNDAPLPYEFRVFTLSRFNDTEIEKFSVNLLSAVSQHKSTTAKEQASKFLVQSEANAPDLRTNPLMLGLMLYIFIFKGDVPSNRPEIYKECSMLMFEKWDQRRGIVFDFPQDFDLLDLFGFLASRIFGDAEAEEGVSAEWLTREVRKFFSEWYSDRTRSVEAARTLVDFITGRAWVMCEVGPNTFKFTHRTFLEYFFARRIEEEAGSVRDLIQRSLYQKIVSAEWDVVNHLALQTSTFRSSPKSLQAIQALINPGKEEHSVLSDDQRFNYIYFVVRTLDYLVLPEAKVLEVCNFVLDELFSLREFNYQNACEVMHGLLKFSRSKSQIVADHLSSELGKIVSNAGDVNRIKAIYILGNFYAGFRARRLSPVNGEDFELVWRSLAPARTSVRSNMLDRARLDISEARCFIYMFKSNVVELMAIHGLGLAMFNGEDAAPYEINSLACVLATQYLLFVTTSRRSLLDEERFDESDIAGGMEFIVAAMESLSISGELEDFLRKNWNPISEESLLGLWDVFLYAASKPRGIVRRLPAVADAFFVLLILQMNAHKRGGHLEGRVARHHSLRSEELGKHDIYEVVRMIGQYASSDEKRRRIEALGNEFASLMATGPQVER</sequence>
<dbReference type="InterPro" id="IPR027417">
    <property type="entry name" value="P-loop_NTPase"/>
</dbReference>
<evidence type="ECO:0000313" key="3">
    <source>
        <dbReference type="Proteomes" id="UP000658305"/>
    </source>
</evidence>
<organism evidence="2 3">
    <name type="scientific">Gemmobacter nanjingensis</name>
    <dbReference type="NCBI Taxonomy" id="488454"/>
    <lineage>
        <taxon>Bacteria</taxon>
        <taxon>Pseudomonadati</taxon>
        <taxon>Pseudomonadota</taxon>
        <taxon>Alphaproteobacteria</taxon>
        <taxon>Rhodobacterales</taxon>
        <taxon>Paracoccaceae</taxon>
        <taxon>Gemmobacter</taxon>
    </lineage>
</organism>
<dbReference type="PROSITE" id="PS50837">
    <property type="entry name" value="NACHT"/>
    <property type="match status" value="1"/>
</dbReference>
<proteinExistence type="predicted"/>
<evidence type="ECO:0000259" key="1">
    <source>
        <dbReference type="PROSITE" id="PS50837"/>
    </source>
</evidence>
<dbReference type="InterPro" id="IPR007111">
    <property type="entry name" value="NACHT_NTPase"/>
</dbReference>
<feature type="domain" description="NACHT" evidence="1">
    <location>
        <begin position="258"/>
        <end position="367"/>
    </location>
</feature>
<dbReference type="EMBL" id="BMYI01000042">
    <property type="protein sequence ID" value="GHC41411.1"/>
    <property type="molecule type" value="Genomic_DNA"/>
</dbReference>